<feature type="transmembrane region" description="Helical" evidence="5">
    <location>
        <begin position="209"/>
        <end position="232"/>
    </location>
</feature>
<organism evidence="6 7">
    <name type="scientific">Saprolegnia diclina (strain VS20)</name>
    <dbReference type="NCBI Taxonomy" id="1156394"/>
    <lineage>
        <taxon>Eukaryota</taxon>
        <taxon>Sar</taxon>
        <taxon>Stramenopiles</taxon>
        <taxon>Oomycota</taxon>
        <taxon>Saprolegniomycetes</taxon>
        <taxon>Saprolegniales</taxon>
        <taxon>Saprolegniaceae</taxon>
        <taxon>Saprolegnia</taxon>
    </lineage>
</organism>
<dbReference type="OMA" id="LEGHACC"/>
<feature type="transmembrane region" description="Helical" evidence="5">
    <location>
        <begin position="45"/>
        <end position="68"/>
    </location>
</feature>
<dbReference type="InParanoid" id="T0S9Y3"/>
<feature type="transmembrane region" description="Helical" evidence="5">
    <location>
        <begin position="12"/>
        <end position="39"/>
    </location>
</feature>
<dbReference type="PRINTS" id="PR00259">
    <property type="entry name" value="TMFOUR"/>
</dbReference>
<dbReference type="EMBL" id="JH767133">
    <property type="protein sequence ID" value="EQC42113.1"/>
    <property type="molecule type" value="Genomic_DNA"/>
</dbReference>
<keyword evidence="3 5" id="KW-1133">Transmembrane helix</keyword>
<reference evidence="6 7" key="1">
    <citation type="submission" date="2012-04" db="EMBL/GenBank/DDBJ databases">
        <title>The Genome Sequence of Saprolegnia declina VS20.</title>
        <authorList>
            <consortium name="The Broad Institute Genome Sequencing Platform"/>
            <person name="Russ C."/>
            <person name="Nusbaum C."/>
            <person name="Tyler B."/>
            <person name="van West P."/>
            <person name="Dieguez-Uribeondo J."/>
            <person name="de Bruijn I."/>
            <person name="Tripathy S."/>
            <person name="Jiang R."/>
            <person name="Young S.K."/>
            <person name="Zeng Q."/>
            <person name="Gargeya S."/>
            <person name="Fitzgerald M."/>
            <person name="Haas B."/>
            <person name="Abouelleil A."/>
            <person name="Alvarado L."/>
            <person name="Arachchi H.M."/>
            <person name="Berlin A."/>
            <person name="Chapman S.B."/>
            <person name="Goldberg J."/>
            <person name="Griggs A."/>
            <person name="Gujja S."/>
            <person name="Hansen M."/>
            <person name="Howarth C."/>
            <person name="Imamovic A."/>
            <person name="Larimer J."/>
            <person name="McCowen C."/>
            <person name="Montmayeur A."/>
            <person name="Murphy C."/>
            <person name="Neiman D."/>
            <person name="Pearson M."/>
            <person name="Priest M."/>
            <person name="Roberts A."/>
            <person name="Saif S."/>
            <person name="Shea T."/>
            <person name="Sisk P."/>
            <person name="Sykes S."/>
            <person name="Wortman J."/>
            <person name="Nusbaum C."/>
            <person name="Birren B."/>
        </authorList>
    </citation>
    <scope>NUCLEOTIDE SEQUENCE [LARGE SCALE GENOMIC DNA]</scope>
    <source>
        <strain evidence="6 7">VS20</strain>
    </source>
</reference>
<protein>
    <recommendedName>
        <fullName evidence="8">Tetraspanin</fullName>
    </recommendedName>
</protein>
<keyword evidence="4 5" id="KW-0472">Membrane</keyword>
<dbReference type="RefSeq" id="XP_008604682.1">
    <property type="nucleotide sequence ID" value="XM_008606460.1"/>
</dbReference>
<dbReference type="VEuPathDB" id="FungiDB:SDRG_00954"/>
<evidence type="ECO:0000256" key="1">
    <source>
        <dbReference type="ARBA" id="ARBA00004141"/>
    </source>
</evidence>
<evidence type="ECO:0000256" key="5">
    <source>
        <dbReference type="SAM" id="Phobius"/>
    </source>
</evidence>
<dbReference type="Proteomes" id="UP000030762">
    <property type="component" value="Unassembled WGS sequence"/>
</dbReference>
<dbReference type="AlphaFoldDB" id="T0S9Y3"/>
<accession>T0S9Y3</accession>
<feature type="transmembrane region" description="Helical" evidence="5">
    <location>
        <begin position="175"/>
        <end position="197"/>
    </location>
</feature>
<evidence type="ECO:0008006" key="8">
    <source>
        <dbReference type="Google" id="ProtNLM"/>
    </source>
</evidence>
<evidence type="ECO:0000256" key="3">
    <source>
        <dbReference type="ARBA" id="ARBA00022989"/>
    </source>
</evidence>
<name>T0S9Y3_SAPDV</name>
<feature type="transmembrane region" description="Helical" evidence="5">
    <location>
        <begin position="144"/>
        <end position="163"/>
    </location>
</feature>
<feature type="transmembrane region" description="Helical" evidence="5">
    <location>
        <begin position="80"/>
        <end position="102"/>
    </location>
</feature>
<evidence type="ECO:0000256" key="4">
    <source>
        <dbReference type="ARBA" id="ARBA00023136"/>
    </source>
</evidence>
<dbReference type="eggNOG" id="ENOG502QUBU">
    <property type="taxonomic scope" value="Eukaryota"/>
</dbReference>
<gene>
    <name evidence="6" type="ORF">SDRG_00954</name>
</gene>
<dbReference type="OrthoDB" id="78683at2759"/>
<evidence type="ECO:0000313" key="6">
    <source>
        <dbReference type="EMBL" id="EQC42113.1"/>
    </source>
</evidence>
<keyword evidence="2 5" id="KW-0812">Transmembrane</keyword>
<feature type="transmembrane region" description="Helical" evidence="5">
    <location>
        <begin position="239"/>
        <end position="265"/>
    </location>
</feature>
<evidence type="ECO:0000256" key="2">
    <source>
        <dbReference type="ARBA" id="ARBA00022692"/>
    </source>
</evidence>
<evidence type="ECO:0000313" key="7">
    <source>
        <dbReference type="Proteomes" id="UP000030762"/>
    </source>
</evidence>
<feature type="transmembrane region" description="Helical" evidence="5">
    <location>
        <begin position="371"/>
        <end position="393"/>
    </location>
</feature>
<dbReference type="InterPro" id="IPR018499">
    <property type="entry name" value="Tetraspanin/Peripherin"/>
</dbReference>
<keyword evidence="7" id="KW-1185">Reference proteome</keyword>
<comment type="subcellular location">
    <subcellularLocation>
        <location evidence="1">Membrane</location>
        <topology evidence="1">Multi-pass membrane protein</topology>
    </subcellularLocation>
</comment>
<dbReference type="Pfam" id="PF00335">
    <property type="entry name" value="Tetraspanin"/>
    <property type="match status" value="1"/>
</dbReference>
<proteinExistence type="predicted"/>
<dbReference type="GeneID" id="19941681"/>
<dbReference type="GO" id="GO:0016020">
    <property type="term" value="C:membrane"/>
    <property type="evidence" value="ECO:0007669"/>
    <property type="project" value="UniProtKB-SubCell"/>
</dbReference>
<sequence>MGLRRYRRTLQATTLLGTVGGVVVAYYGITLSALVQAAAPGGARLAVAAIALATIGCLYSCASMLGFCGSTAKHERIRCLMVYFYATIIVSVLLVLFTYMALAAPSAIANWLRLHWSVLGLEGHACCQTYDGAITYLSHRFTTLGGLAAASIACMFVSLYCVIKIVTVPIVMRDILSVINVIFVFLGLATFGYGLYMMAHEALDAGEDWIASIFTAIGVAVFVLATLGLVGAKAKSRSLLLAYAVGVVLCLAVLLASAILAFVAASHLATSYELTHDAGDIACTARLYGCSNCTGDVMCLGAQRRRPTLDVWQACNASSSAPCLRFTTVLFPMPSQVSVPSPLYNQMAPCGHCPEWPSTEVASYMQRSLELLGILCLVNWLFLVIALVAALILRRSLEGYQTESI</sequence>